<dbReference type="CDD" id="cd00610">
    <property type="entry name" value="OAT_like"/>
    <property type="match status" value="1"/>
</dbReference>
<evidence type="ECO:0000313" key="7">
    <source>
        <dbReference type="EMBL" id="CAB3700404.1"/>
    </source>
</evidence>
<reference evidence="7 8" key="1">
    <citation type="submission" date="2020-04" db="EMBL/GenBank/DDBJ databases">
        <authorList>
            <person name="De Canck E."/>
        </authorList>
    </citation>
    <scope>NUCLEOTIDE SEQUENCE [LARGE SCALE GENOMIC DNA]</scope>
    <source>
        <strain evidence="7 8">LMG 22037</strain>
    </source>
</reference>
<comment type="similarity">
    <text evidence="2 6">Belongs to the class-III pyridoxal-phosphate-dependent aminotransferase family.</text>
</comment>
<dbReference type="Gene3D" id="3.90.1150.10">
    <property type="entry name" value="Aspartate Aminotransferase, domain 1"/>
    <property type="match status" value="1"/>
</dbReference>
<sequence length="442" mass="47839">MSTVFHRSPRQSLPIAVAGDGIEIIDSTGKRYIDASGGAAVSCLGHSNQRVIDAIKRQAQQLPYAHTSFFTTQPAEELADRLVASAPPGLAHVYFVSGGSEAIEAALKLARQYFVEKGESARRHFIARRQSYHGNTLGALAIGGNAWRREPFLPMLIEAHHVSPCYAYREQRAGETESEFAQRLADELEQTILELGPDTVAAFVAETVVGATAGAVPPVREYFRKIRAVCDRYGVLLILDEIMSGMGRTGYLYACEEDGVAPDLLTIAKGLGAGYQPIGATLVSDRIYQTIVGGSGFFQHGHTYIGHATACAAALEVQRVIADEKLLPNVLARGEQLRGRLREHYAQHPHIGDVRGRGLFVGVELVKDRETKAPFDAQLKLHAAIRREAFARGLMVYPMGGTVDGKIGDHVLLAPPFICTARDIDEMVSRLADAIDGALASA</sequence>
<evidence type="ECO:0000256" key="4">
    <source>
        <dbReference type="ARBA" id="ARBA00022679"/>
    </source>
</evidence>
<dbReference type="EC" id="2.6.1.-" evidence="7"/>
<dbReference type="GO" id="GO:0008483">
    <property type="term" value="F:transaminase activity"/>
    <property type="evidence" value="ECO:0007669"/>
    <property type="project" value="UniProtKB-KW"/>
</dbReference>
<keyword evidence="3 7" id="KW-0032">Aminotransferase</keyword>
<dbReference type="Gene3D" id="3.40.640.10">
    <property type="entry name" value="Type I PLP-dependent aspartate aminotransferase-like (Major domain)"/>
    <property type="match status" value="1"/>
</dbReference>
<evidence type="ECO:0000313" key="8">
    <source>
        <dbReference type="Proteomes" id="UP000494249"/>
    </source>
</evidence>
<comment type="cofactor">
    <cofactor evidence="1">
        <name>pyridoxal 5'-phosphate</name>
        <dbReference type="ChEBI" id="CHEBI:597326"/>
    </cofactor>
</comment>
<proteinExistence type="inferred from homology"/>
<dbReference type="InterPro" id="IPR015421">
    <property type="entry name" value="PyrdxlP-dep_Trfase_major"/>
</dbReference>
<gene>
    <name evidence="7" type="ORF">LMG22037_03472</name>
</gene>
<evidence type="ECO:0000256" key="3">
    <source>
        <dbReference type="ARBA" id="ARBA00022576"/>
    </source>
</evidence>
<dbReference type="PANTHER" id="PTHR43094">
    <property type="entry name" value="AMINOTRANSFERASE"/>
    <property type="match status" value="1"/>
</dbReference>
<dbReference type="Pfam" id="PF00202">
    <property type="entry name" value="Aminotran_3"/>
    <property type="match status" value="1"/>
</dbReference>
<accession>A0A6J5BBW1</accession>
<dbReference type="InterPro" id="IPR015422">
    <property type="entry name" value="PyrdxlP-dep_Trfase_small"/>
</dbReference>
<evidence type="ECO:0000256" key="1">
    <source>
        <dbReference type="ARBA" id="ARBA00001933"/>
    </source>
</evidence>
<protein>
    <submittedName>
        <fullName evidence="7">Putative aminotransferase</fullName>
        <ecNumber evidence="7">2.6.1.-</ecNumber>
    </submittedName>
</protein>
<evidence type="ECO:0000256" key="2">
    <source>
        <dbReference type="ARBA" id="ARBA00008954"/>
    </source>
</evidence>
<dbReference type="PROSITE" id="PS00600">
    <property type="entry name" value="AA_TRANSFER_CLASS_3"/>
    <property type="match status" value="1"/>
</dbReference>
<dbReference type="FunFam" id="3.40.640.10:FF:000014">
    <property type="entry name" value="Adenosylmethionine-8-amino-7-oxononanoate aminotransferase, probable"/>
    <property type="match status" value="1"/>
</dbReference>
<keyword evidence="5 6" id="KW-0663">Pyridoxal phosphate</keyword>
<evidence type="ECO:0000256" key="6">
    <source>
        <dbReference type="RuleBase" id="RU003560"/>
    </source>
</evidence>
<dbReference type="EMBL" id="CADIKB010000016">
    <property type="protein sequence ID" value="CAB3700404.1"/>
    <property type="molecule type" value="Genomic_DNA"/>
</dbReference>
<dbReference type="GO" id="GO:0005829">
    <property type="term" value="C:cytosol"/>
    <property type="evidence" value="ECO:0007669"/>
    <property type="project" value="TreeGrafter"/>
</dbReference>
<dbReference type="PANTHER" id="PTHR43094:SF1">
    <property type="entry name" value="AMINOTRANSFERASE CLASS-III"/>
    <property type="match status" value="1"/>
</dbReference>
<dbReference type="InterPro" id="IPR015424">
    <property type="entry name" value="PyrdxlP-dep_Trfase"/>
</dbReference>
<dbReference type="NCBIfam" id="NF005685">
    <property type="entry name" value="PRK07483.1"/>
    <property type="match status" value="1"/>
</dbReference>
<dbReference type="Proteomes" id="UP000494249">
    <property type="component" value="Unassembled WGS sequence"/>
</dbReference>
<dbReference type="InterPro" id="IPR049704">
    <property type="entry name" value="Aminotrans_3_PPA_site"/>
</dbReference>
<dbReference type="InterPro" id="IPR005814">
    <property type="entry name" value="Aminotrans_3"/>
</dbReference>
<evidence type="ECO:0000256" key="5">
    <source>
        <dbReference type="ARBA" id="ARBA00022898"/>
    </source>
</evidence>
<keyword evidence="4 7" id="KW-0808">Transferase</keyword>
<dbReference type="GO" id="GO:0030170">
    <property type="term" value="F:pyridoxal phosphate binding"/>
    <property type="evidence" value="ECO:0007669"/>
    <property type="project" value="InterPro"/>
</dbReference>
<name>A0A6J5BBW1_9BURK</name>
<dbReference type="AlphaFoldDB" id="A0A6J5BBW1"/>
<dbReference type="SUPFAM" id="SSF53383">
    <property type="entry name" value="PLP-dependent transferases"/>
    <property type="match status" value="1"/>
</dbReference>
<organism evidence="7 8">
    <name type="scientific">Paraburkholderia phenoliruptrix</name>
    <dbReference type="NCBI Taxonomy" id="252970"/>
    <lineage>
        <taxon>Bacteria</taxon>
        <taxon>Pseudomonadati</taxon>
        <taxon>Pseudomonadota</taxon>
        <taxon>Betaproteobacteria</taxon>
        <taxon>Burkholderiales</taxon>
        <taxon>Burkholderiaceae</taxon>
        <taxon>Paraburkholderia</taxon>
    </lineage>
</organism>
<dbReference type="RefSeq" id="WP_028359838.1">
    <property type="nucleotide sequence ID" value="NZ_CADFGL010000015.1"/>
</dbReference>